<dbReference type="SUPFAM" id="SSF49299">
    <property type="entry name" value="PKD domain"/>
    <property type="match status" value="1"/>
</dbReference>
<dbReference type="EMBL" id="BMER01000002">
    <property type="protein sequence ID" value="GGG91343.1"/>
    <property type="molecule type" value="Genomic_DNA"/>
</dbReference>
<feature type="signal peptide" evidence="1">
    <location>
        <begin position="1"/>
        <end position="27"/>
    </location>
</feature>
<feature type="chain" id="PRO_5037413118" description="PKD domain-containing protein" evidence="1">
    <location>
        <begin position="28"/>
        <end position="349"/>
    </location>
</feature>
<feature type="domain" description="PKD" evidence="2">
    <location>
        <begin position="73"/>
        <end position="119"/>
    </location>
</feature>
<dbReference type="CDD" id="cd00146">
    <property type="entry name" value="PKD"/>
    <property type="match status" value="1"/>
</dbReference>
<keyword evidence="1" id="KW-0732">Signal</keyword>
<name>A0A917HWU3_9SPHI</name>
<dbReference type="AlphaFoldDB" id="A0A917HWU3"/>
<dbReference type="SUPFAM" id="SSF49785">
    <property type="entry name" value="Galactose-binding domain-like"/>
    <property type="match status" value="1"/>
</dbReference>
<dbReference type="InterPro" id="IPR000601">
    <property type="entry name" value="PKD_dom"/>
</dbReference>
<proteinExistence type="predicted"/>
<gene>
    <name evidence="3" type="ORF">GCM10007415_27410</name>
</gene>
<dbReference type="PROSITE" id="PS51257">
    <property type="entry name" value="PROKAR_LIPOPROTEIN"/>
    <property type="match status" value="1"/>
</dbReference>
<dbReference type="Proteomes" id="UP000660862">
    <property type="component" value="Unassembled WGS sequence"/>
</dbReference>
<comment type="caution">
    <text evidence="3">The sequence shown here is derived from an EMBL/GenBank/DDBJ whole genome shotgun (WGS) entry which is preliminary data.</text>
</comment>
<dbReference type="InterPro" id="IPR008979">
    <property type="entry name" value="Galactose-bd-like_sf"/>
</dbReference>
<evidence type="ECO:0000259" key="2">
    <source>
        <dbReference type="PROSITE" id="PS50093"/>
    </source>
</evidence>
<protein>
    <recommendedName>
        <fullName evidence="2">PKD domain-containing protein</fullName>
    </recommendedName>
</protein>
<sequence length="349" mass="38878">MITRFATITRIKNALGLLLATPLVFFACKEEPAPTPEPELPKPSAMFTFEQPDEGDPFTYSFTNGGANYSLVRWEFGDDSVSLNDSDAHTFLRTGDFRVTLRTENEQGFWAESETMISIHPDSLIEVATAPQPDGSLDLSVSSDIAIDSVFWYKGVGIGGEFLTNDNQLNIAVDRGQFADYTLRVKTPNGSIAEISRLLTDLGVVRDVTGNGILTVSRDNDGGKFAGEGSLKLTDNDTQTKFLQFNFAGDLTWTLDFYEPLILGAYTFTSANDVPDRDPKNWKLEGSMDNENWTLLDERTDEAFEARFLTKTYTFENSTAYRYYRVSVTSVVAGGLFQLAEFRILQLPQ</sequence>
<dbReference type="Pfam" id="PF00754">
    <property type="entry name" value="F5_F8_type_C"/>
    <property type="match status" value="1"/>
</dbReference>
<keyword evidence="4" id="KW-1185">Reference proteome</keyword>
<dbReference type="Pfam" id="PF18911">
    <property type="entry name" value="PKD_4"/>
    <property type="match status" value="1"/>
</dbReference>
<organism evidence="3 4">
    <name type="scientific">Parapedobacter pyrenivorans</name>
    <dbReference type="NCBI Taxonomy" id="1305674"/>
    <lineage>
        <taxon>Bacteria</taxon>
        <taxon>Pseudomonadati</taxon>
        <taxon>Bacteroidota</taxon>
        <taxon>Sphingobacteriia</taxon>
        <taxon>Sphingobacteriales</taxon>
        <taxon>Sphingobacteriaceae</taxon>
        <taxon>Parapedobacter</taxon>
    </lineage>
</organism>
<accession>A0A917HWU3</accession>
<dbReference type="RefSeq" id="WP_188506594.1">
    <property type="nucleotide sequence ID" value="NZ_BMER01000002.1"/>
</dbReference>
<evidence type="ECO:0000256" key="1">
    <source>
        <dbReference type="SAM" id="SignalP"/>
    </source>
</evidence>
<evidence type="ECO:0000313" key="4">
    <source>
        <dbReference type="Proteomes" id="UP000660862"/>
    </source>
</evidence>
<dbReference type="Gene3D" id="2.60.120.260">
    <property type="entry name" value="Galactose-binding domain-like"/>
    <property type="match status" value="1"/>
</dbReference>
<dbReference type="InterPro" id="IPR013783">
    <property type="entry name" value="Ig-like_fold"/>
</dbReference>
<dbReference type="PROSITE" id="PS50093">
    <property type="entry name" value="PKD"/>
    <property type="match status" value="1"/>
</dbReference>
<reference evidence="3" key="2">
    <citation type="submission" date="2020-09" db="EMBL/GenBank/DDBJ databases">
        <authorList>
            <person name="Sun Q."/>
            <person name="Zhou Y."/>
        </authorList>
    </citation>
    <scope>NUCLEOTIDE SEQUENCE</scope>
    <source>
        <strain evidence="3">CGMCC 1.12195</strain>
    </source>
</reference>
<dbReference type="InterPro" id="IPR035986">
    <property type="entry name" value="PKD_dom_sf"/>
</dbReference>
<reference evidence="3" key="1">
    <citation type="journal article" date="2014" name="Int. J. Syst. Evol. Microbiol.">
        <title>Complete genome sequence of Corynebacterium casei LMG S-19264T (=DSM 44701T), isolated from a smear-ripened cheese.</title>
        <authorList>
            <consortium name="US DOE Joint Genome Institute (JGI-PGF)"/>
            <person name="Walter F."/>
            <person name="Albersmeier A."/>
            <person name="Kalinowski J."/>
            <person name="Ruckert C."/>
        </authorList>
    </citation>
    <scope>NUCLEOTIDE SEQUENCE</scope>
    <source>
        <strain evidence="3">CGMCC 1.12195</strain>
    </source>
</reference>
<evidence type="ECO:0000313" key="3">
    <source>
        <dbReference type="EMBL" id="GGG91343.1"/>
    </source>
</evidence>
<dbReference type="InterPro" id="IPR000421">
    <property type="entry name" value="FA58C"/>
</dbReference>
<dbReference type="Gene3D" id="2.60.40.10">
    <property type="entry name" value="Immunoglobulins"/>
    <property type="match status" value="1"/>
</dbReference>